<accession>A0ABN2JW31</accession>
<dbReference type="Proteomes" id="UP001501138">
    <property type="component" value="Unassembled WGS sequence"/>
</dbReference>
<evidence type="ECO:0000256" key="1">
    <source>
        <dbReference type="SAM" id="MobiDB-lite"/>
    </source>
</evidence>
<evidence type="ECO:0000313" key="3">
    <source>
        <dbReference type="Proteomes" id="UP001501138"/>
    </source>
</evidence>
<organism evidence="2 3">
    <name type="scientific">Isoptericola hypogeus</name>
    <dbReference type="NCBI Taxonomy" id="300179"/>
    <lineage>
        <taxon>Bacteria</taxon>
        <taxon>Bacillati</taxon>
        <taxon>Actinomycetota</taxon>
        <taxon>Actinomycetes</taxon>
        <taxon>Micrococcales</taxon>
        <taxon>Promicromonosporaceae</taxon>
        <taxon>Isoptericola</taxon>
    </lineage>
</organism>
<feature type="region of interest" description="Disordered" evidence="1">
    <location>
        <begin position="54"/>
        <end position="76"/>
    </location>
</feature>
<proteinExistence type="predicted"/>
<sequence>MSTPNTPCAHVFTSGRHTPVSERAHGWMHVDVITCADCDEKVILRVYDDRRDDPMRNRPLTWGENHHRVDGRDGQQ</sequence>
<evidence type="ECO:0000313" key="2">
    <source>
        <dbReference type="EMBL" id="GAA1740437.1"/>
    </source>
</evidence>
<gene>
    <name evidence="2" type="ORF">GCM10009809_39960</name>
</gene>
<comment type="caution">
    <text evidence="2">The sequence shown here is derived from an EMBL/GenBank/DDBJ whole genome shotgun (WGS) entry which is preliminary data.</text>
</comment>
<dbReference type="RefSeq" id="WP_344250647.1">
    <property type="nucleotide sequence ID" value="NZ_BAAAPM010000010.1"/>
</dbReference>
<reference evidence="2 3" key="1">
    <citation type="journal article" date="2019" name="Int. J. Syst. Evol. Microbiol.">
        <title>The Global Catalogue of Microorganisms (GCM) 10K type strain sequencing project: providing services to taxonomists for standard genome sequencing and annotation.</title>
        <authorList>
            <consortium name="The Broad Institute Genomics Platform"/>
            <consortium name="The Broad Institute Genome Sequencing Center for Infectious Disease"/>
            <person name="Wu L."/>
            <person name="Ma J."/>
        </authorList>
    </citation>
    <scope>NUCLEOTIDE SEQUENCE [LARGE SCALE GENOMIC DNA]</scope>
    <source>
        <strain evidence="2 3">JCM 15589</strain>
    </source>
</reference>
<feature type="compositionally biased region" description="Basic and acidic residues" evidence="1">
    <location>
        <begin position="64"/>
        <end position="76"/>
    </location>
</feature>
<dbReference type="EMBL" id="BAAAPM010000010">
    <property type="protein sequence ID" value="GAA1740437.1"/>
    <property type="molecule type" value="Genomic_DNA"/>
</dbReference>
<name>A0ABN2JW31_9MICO</name>
<protein>
    <submittedName>
        <fullName evidence="2">Uncharacterized protein</fullName>
    </submittedName>
</protein>
<keyword evidence="3" id="KW-1185">Reference proteome</keyword>